<keyword evidence="3" id="KW-0238">DNA-binding</keyword>
<evidence type="ECO:0000256" key="3">
    <source>
        <dbReference type="ARBA" id="ARBA00023125"/>
    </source>
</evidence>
<dbReference type="AlphaFoldDB" id="A0A7G3GFE8"/>
<gene>
    <name evidence="5" type="ORF">C1H71_20480</name>
</gene>
<evidence type="ECO:0000313" key="6">
    <source>
        <dbReference type="Proteomes" id="UP000515917"/>
    </source>
</evidence>
<evidence type="ECO:0000256" key="1">
    <source>
        <dbReference type="ARBA" id="ARBA00010923"/>
    </source>
</evidence>
<dbReference type="InterPro" id="IPR044946">
    <property type="entry name" value="Restrct_endonuc_typeI_TRD_sf"/>
</dbReference>
<dbReference type="Proteomes" id="UP000515917">
    <property type="component" value="Plasmid pl1"/>
</dbReference>
<dbReference type="PANTHER" id="PTHR30408:SF12">
    <property type="entry name" value="TYPE I RESTRICTION ENZYME MJAVIII SPECIFICITY SUBUNIT"/>
    <property type="match status" value="1"/>
</dbReference>
<name>A0A7G3GFE8_9NEIS</name>
<keyword evidence="5" id="KW-0614">Plasmid</keyword>
<feature type="domain" description="Type I restriction modification DNA specificity" evidence="4">
    <location>
        <begin position="6"/>
        <end position="188"/>
    </location>
</feature>
<dbReference type="EMBL" id="CP025783">
    <property type="protein sequence ID" value="QBC45919.1"/>
    <property type="molecule type" value="Genomic_DNA"/>
</dbReference>
<proteinExistence type="inferred from homology"/>
<dbReference type="REBASE" id="300895">
    <property type="entry name" value="S1.Ifl194ORF20490P"/>
</dbReference>
<dbReference type="SUPFAM" id="SSF116734">
    <property type="entry name" value="DNA methylase specificity domain"/>
    <property type="match status" value="2"/>
</dbReference>
<dbReference type="InterPro" id="IPR052021">
    <property type="entry name" value="Type-I_RS_S_subunit"/>
</dbReference>
<protein>
    <recommendedName>
        <fullName evidence="4">Type I restriction modification DNA specificity domain-containing protein</fullName>
    </recommendedName>
</protein>
<dbReference type="RefSeq" id="WP_188053796.1">
    <property type="nucleotide sequence ID" value="NZ_CP025783.1"/>
</dbReference>
<dbReference type="GO" id="GO:0009307">
    <property type="term" value="P:DNA restriction-modification system"/>
    <property type="evidence" value="ECO:0007669"/>
    <property type="project" value="UniProtKB-KW"/>
</dbReference>
<dbReference type="Gene3D" id="1.10.287.1120">
    <property type="entry name" value="Bipartite methylase S protein"/>
    <property type="match status" value="1"/>
</dbReference>
<dbReference type="KEGG" id="ifl:C1H71_20480"/>
<evidence type="ECO:0000259" key="4">
    <source>
        <dbReference type="Pfam" id="PF01420"/>
    </source>
</evidence>
<keyword evidence="2" id="KW-0680">Restriction system</keyword>
<accession>A0A7G3GFE8</accession>
<sequence length="293" mass="33169">MSNQIPRDWRAQRLADMAKIGSSKRILQSEYVSEGVPFFRSKEVILRSKKQFIRDTLYISKEKFSELKKKFGAPKQDEILVTAVGTIGVIYLIEDLEFYFKDGNLLWIREIDKTVSPSYLAKYLDSDVFQTAIDRIAGGSNQAALTIEKLSELEFNIPLFAEQQKIAAILTAVDDVIESTQAQINKLKDLKTGLMQELLTQGIGHAEFKDSPVGRIPKSWEVMTLSEVTNVIDSLHQTPIFSPTGYPMVRVTDIKSGKVNLKNTVKVDALIFEEFIKKYKPVKNDLLMSRVGK</sequence>
<geneLocation type="plasmid" evidence="5 6">
    <name>pl1</name>
</geneLocation>
<comment type="similarity">
    <text evidence="1">Belongs to the type-I restriction system S methylase family.</text>
</comment>
<dbReference type="InterPro" id="IPR000055">
    <property type="entry name" value="Restrct_endonuc_typeI_TRD"/>
</dbReference>
<keyword evidence="6" id="KW-1185">Reference proteome</keyword>
<reference evidence="5 6" key="1">
    <citation type="submission" date="2018-01" db="EMBL/GenBank/DDBJ databases">
        <title>Genome sequence of Iodobacter sp. strain PCH194 isolated from Indian Trans-Himalaya.</title>
        <authorList>
            <person name="Kumar V."/>
            <person name="Thakur V."/>
            <person name="Kumar S."/>
            <person name="Singh D."/>
        </authorList>
    </citation>
    <scope>NUCLEOTIDE SEQUENCE [LARGE SCALE GENOMIC DNA]</scope>
    <source>
        <strain evidence="5 6">PCH194</strain>
        <plasmid evidence="5 6">pl1</plasmid>
    </source>
</reference>
<organism evidence="5 6">
    <name type="scientific">Iodobacter fluviatilis</name>
    <dbReference type="NCBI Taxonomy" id="537"/>
    <lineage>
        <taxon>Bacteria</taxon>
        <taxon>Pseudomonadati</taxon>
        <taxon>Pseudomonadota</taxon>
        <taxon>Betaproteobacteria</taxon>
        <taxon>Neisseriales</taxon>
        <taxon>Chitinibacteraceae</taxon>
        <taxon>Iodobacter</taxon>
    </lineage>
</organism>
<evidence type="ECO:0000256" key="2">
    <source>
        <dbReference type="ARBA" id="ARBA00022747"/>
    </source>
</evidence>
<dbReference type="GO" id="GO:0003677">
    <property type="term" value="F:DNA binding"/>
    <property type="evidence" value="ECO:0007669"/>
    <property type="project" value="UniProtKB-KW"/>
</dbReference>
<evidence type="ECO:0000313" key="5">
    <source>
        <dbReference type="EMBL" id="QBC45919.1"/>
    </source>
</evidence>
<dbReference type="PANTHER" id="PTHR30408">
    <property type="entry name" value="TYPE-1 RESTRICTION ENZYME ECOKI SPECIFICITY PROTEIN"/>
    <property type="match status" value="1"/>
</dbReference>
<dbReference type="Pfam" id="PF01420">
    <property type="entry name" value="Methylase_S"/>
    <property type="match status" value="1"/>
</dbReference>
<dbReference type="Gene3D" id="3.90.220.20">
    <property type="entry name" value="DNA methylase specificity domains"/>
    <property type="match status" value="1"/>
</dbReference>